<dbReference type="PANTHER" id="PTHR14791">
    <property type="entry name" value="BOMB/KIRA PROTEINS"/>
    <property type="match status" value="1"/>
</dbReference>
<evidence type="ECO:0000256" key="1">
    <source>
        <dbReference type="SAM" id="MobiDB-lite"/>
    </source>
</evidence>
<feature type="region of interest" description="Disordered" evidence="1">
    <location>
        <begin position="22"/>
        <end position="43"/>
    </location>
</feature>
<dbReference type="InterPro" id="IPR051105">
    <property type="entry name" value="WWC/KIBRA_Hippo_Reg"/>
</dbReference>
<keyword evidence="3" id="KW-1185">Reference proteome</keyword>
<gene>
    <name evidence="2" type="ORF">TAV2_LOCUS930</name>
</gene>
<protein>
    <submittedName>
        <fullName evidence="2">Uncharacterized protein</fullName>
    </submittedName>
</protein>
<organism evidence="2 3">
    <name type="scientific">Thlaspi arvense</name>
    <name type="common">Field penny-cress</name>
    <dbReference type="NCBI Taxonomy" id="13288"/>
    <lineage>
        <taxon>Eukaryota</taxon>
        <taxon>Viridiplantae</taxon>
        <taxon>Streptophyta</taxon>
        <taxon>Embryophyta</taxon>
        <taxon>Tracheophyta</taxon>
        <taxon>Spermatophyta</taxon>
        <taxon>Magnoliopsida</taxon>
        <taxon>eudicotyledons</taxon>
        <taxon>Gunneridae</taxon>
        <taxon>Pentapetalae</taxon>
        <taxon>rosids</taxon>
        <taxon>malvids</taxon>
        <taxon>Brassicales</taxon>
        <taxon>Brassicaceae</taxon>
        <taxon>Thlaspideae</taxon>
        <taxon>Thlaspi</taxon>
    </lineage>
</organism>
<reference evidence="2 3" key="1">
    <citation type="submission" date="2022-03" db="EMBL/GenBank/DDBJ databases">
        <authorList>
            <person name="Nunn A."/>
            <person name="Chopra R."/>
            <person name="Nunn A."/>
            <person name="Contreras Garrido A."/>
        </authorList>
    </citation>
    <scope>NUCLEOTIDE SEQUENCE [LARGE SCALE GENOMIC DNA]</scope>
</reference>
<evidence type="ECO:0000313" key="3">
    <source>
        <dbReference type="Proteomes" id="UP000836841"/>
    </source>
</evidence>
<accession>A0AAU9R4I4</accession>
<evidence type="ECO:0000313" key="2">
    <source>
        <dbReference type="EMBL" id="CAH2033602.1"/>
    </source>
</evidence>
<feature type="compositionally biased region" description="Basic and acidic residues" evidence="1">
    <location>
        <begin position="32"/>
        <end position="43"/>
    </location>
</feature>
<name>A0AAU9R4I4_THLAR</name>
<sequence>MFALHDGTLCPRKRDQRKVYEESFHGSFKRSKQGDQTKDKLDKNTSLFYQRSKSESANLINPDVHLHLDTKAQSETIEDHRTYLDLELNLSSSSSSSVKTIMKKEECSKGGNLIMTPSKKKGISGDIGLSRSPSWLAFEGNDDEDDNQKKQEMVTTVCMKCHMLVMLCKSTLVCPNCKFTHPDDHSSTKQLKPLSLFNLLC</sequence>
<dbReference type="AlphaFoldDB" id="A0AAU9R4I4"/>
<dbReference type="Proteomes" id="UP000836841">
    <property type="component" value="Chromosome 1"/>
</dbReference>
<dbReference type="EMBL" id="OU466857">
    <property type="protein sequence ID" value="CAH2033602.1"/>
    <property type="molecule type" value="Genomic_DNA"/>
</dbReference>
<dbReference type="PANTHER" id="PTHR14791:SF42">
    <property type="entry name" value="F16L1.2 PROTEIN"/>
    <property type="match status" value="1"/>
</dbReference>
<proteinExistence type="predicted"/>